<sequence length="355" mass="40312">MLLSRKLYVVLPPLAAQGSVTSGFRPPSLRRQSSNCKAVKECYRVLGVSEGSSMREVKEAFVHMARKYHPDSSSGTANAAKFDEIKSAYETVRGHLSGDAATAYDDVYEVMEKDFGIKHTVPQHRQYLSFEGVGHGTPTQRWQQYQQHRLRQAAQRVHDHRLGSNRVEERTLVLKDATLARQYKTTQAIERLVEDLIQESMARGEFDNLRGSGKPLKFAPENPYVDSTTRKLNEVLITNGYVPEWVVLEREIGEEKRRLRAMLAQRRASLGDEEALRGLEPEVARLNRKIDKFNMVVPLLNKQQLHFSLASESEKILTSVVPRQQSSTEKTKAPKVSRSDDEGLLSFIFSAITKW</sequence>
<dbReference type="PRINTS" id="PR00625">
    <property type="entry name" value="JDOMAIN"/>
</dbReference>
<dbReference type="Proteomes" id="UP001321473">
    <property type="component" value="Unassembled WGS sequence"/>
</dbReference>
<dbReference type="InterPro" id="IPR018961">
    <property type="entry name" value="DnaJ_homolog_subfam-C_membr-28"/>
</dbReference>
<dbReference type="PROSITE" id="PS50076">
    <property type="entry name" value="DNAJ_2"/>
    <property type="match status" value="1"/>
</dbReference>
<dbReference type="Pfam" id="PF00226">
    <property type="entry name" value="DnaJ"/>
    <property type="match status" value="1"/>
</dbReference>
<proteinExistence type="predicted"/>
<dbReference type="InterPro" id="IPR036869">
    <property type="entry name" value="J_dom_sf"/>
</dbReference>
<dbReference type="Gene3D" id="1.10.287.110">
    <property type="entry name" value="DnaJ domain"/>
    <property type="match status" value="1"/>
</dbReference>
<dbReference type="AlphaFoldDB" id="A0AAQ4EYT9"/>
<dbReference type="EMBL" id="JARKHS020009548">
    <property type="protein sequence ID" value="KAK8779688.1"/>
    <property type="molecule type" value="Genomic_DNA"/>
</dbReference>
<evidence type="ECO:0000259" key="1">
    <source>
        <dbReference type="PROSITE" id="PS50076"/>
    </source>
</evidence>
<gene>
    <name evidence="2" type="ORF">V5799_018970</name>
</gene>
<feature type="domain" description="J" evidence="1">
    <location>
        <begin position="41"/>
        <end position="108"/>
    </location>
</feature>
<name>A0AAQ4EYT9_AMBAM</name>
<dbReference type="InterPro" id="IPR052573">
    <property type="entry name" value="DnaJ_C_subfamily_28"/>
</dbReference>
<accession>A0AAQ4EYT9</accession>
<keyword evidence="3" id="KW-1185">Reference proteome</keyword>
<dbReference type="CDD" id="cd06257">
    <property type="entry name" value="DnaJ"/>
    <property type="match status" value="1"/>
</dbReference>
<dbReference type="PANTHER" id="PTHR39158">
    <property type="entry name" value="OS08G0560600 PROTEIN"/>
    <property type="match status" value="1"/>
</dbReference>
<dbReference type="SUPFAM" id="SSF46565">
    <property type="entry name" value="Chaperone J-domain"/>
    <property type="match status" value="1"/>
</dbReference>
<dbReference type="Pfam" id="PF09350">
    <property type="entry name" value="DJC28_CD"/>
    <property type="match status" value="1"/>
</dbReference>
<reference evidence="2 3" key="1">
    <citation type="journal article" date="2023" name="Arcadia Sci">
        <title>De novo assembly of a long-read Amblyomma americanum tick genome.</title>
        <authorList>
            <person name="Chou S."/>
            <person name="Poskanzer K.E."/>
            <person name="Rollins M."/>
            <person name="Thuy-Boun P.S."/>
        </authorList>
    </citation>
    <scope>NUCLEOTIDE SEQUENCE [LARGE SCALE GENOMIC DNA]</scope>
    <source>
        <strain evidence="2">F_SG_1</strain>
        <tissue evidence="2">Salivary glands</tissue>
    </source>
</reference>
<organism evidence="2 3">
    <name type="scientific">Amblyomma americanum</name>
    <name type="common">Lone star tick</name>
    <dbReference type="NCBI Taxonomy" id="6943"/>
    <lineage>
        <taxon>Eukaryota</taxon>
        <taxon>Metazoa</taxon>
        <taxon>Ecdysozoa</taxon>
        <taxon>Arthropoda</taxon>
        <taxon>Chelicerata</taxon>
        <taxon>Arachnida</taxon>
        <taxon>Acari</taxon>
        <taxon>Parasitiformes</taxon>
        <taxon>Ixodida</taxon>
        <taxon>Ixodoidea</taxon>
        <taxon>Ixodidae</taxon>
        <taxon>Amblyomminae</taxon>
        <taxon>Amblyomma</taxon>
    </lineage>
</organism>
<protein>
    <recommendedName>
        <fullName evidence="1">J domain-containing protein</fullName>
    </recommendedName>
</protein>
<dbReference type="SMART" id="SM00271">
    <property type="entry name" value="DnaJ"/>
    <property type="match status" value="1"/>
</dbReference>
<evidence type="ECO:0000313" key="3">
    <source>
        <dbReference type="Proteomes" id="UP001321473"/>
    </source>
</evidence>
<dbReference type="InterPro" id="IPR001623">
    <property type="entry name" value="DnaJ_domain"/>
</dbReference>
<comment type="caution">
    <text evidence="2">The sequence shown here is derived from an EMBL/GenBank/DDBJ whole genome shotgun (WGS) entry which is preliminary data.</text>
</comment>
<dbReference type="PANTHER" id="PTHR39158:SF1">
    <property type="entry name" value="DNAJ HOMOLOG SUBFAMILY C MEMBER 28"/>
    <property type="match status" value="1"/>
</dbReference>
<evidence type="ECO:0000313" key="2">
    <source>
        <dbReference type="EMBL" id="KAK8779688.1"/>
    </source>
</evidence>